<comment type="caution">
    <text evidence="3">The sequence shown here is derived from an EMBL/GenBank/DDBJ whole genome shotgun (WGS) entry which is preliminary data.</text>
</comment>
<dbReference type="InterPro" id="IPR029062">
    <property type="entry name" value="Class_I_gatase-like"/>
</dbReference>
<name>A0A1F6TN80_9PROT</name>
<dbReference type="Proteomes" id="UP000178885">
    <property type="component" value="Unassembled WGS sequence"/>
</dbReference>
<dbReference type="EMBL" id="MFSU01000079">
    <property type="protein sequence ID" value="OGI46542.1"/>
    <property type="molecule type" value="Genomic_DNA"/>
</dbReference>
<sequence>MLLMIDNYDSFTYNLVQYLGELGEDVRVYRNDQIAVPEIERLKPDRIVISPGPCTPNEAGVSVETIRKLGGEIPILGVCLGHQSIGAAYGGKIVRAKQLMHGKTSMIHHKGEGVFKGLPSPFEATRYHSLVIERESLPDCLEITAWTEDGEIMGVRHKTLAVEGVQFHPESILTQFGHELLSNFLKM</sequence>
<protein>
    <submittedName>
        <fullName evidence="3">Anthranilate/aminodeoxychorismate synthase component II</fullName>
    </submittedName>
</protein>
<dbReference type="InterPro" id="IPR017926">
    <property type="entry name" value="GATASE"/>
</dbReference>
<dbReference type="PRINTS" id="PR00097">
    <property type="entry name" value="ANTSNTHASEII"/>
</dbReference>
<evidence type="ECO:0000259" key="2">
    <source>
        <dbReference type="Pfam" id="PF00117"/>
    </source>
</evidence>
<organism evidence="3 4">
    <name type="scientific">Candidatus Muproteobacteria bacterium RBG_16_65_34</name>
    <dbReference type="NCBI Taxonomy" id="1817760"/>
    <lineage>
        <taxon>Bacteria</taxon>
        <taxon>Pseudomonadati</taxon>
        <taxon>Pseudomonadota</taxon>
        <taxon>Candidatus Muproteobacteria</taxon>
    </lineage>
</organism>
<dbReference type="FunFam" id="3.40.50.880:FF:000003">
    <property type="entry name" value="Anthranilate synthase component II"/>
    <property type="match status" value="1"/>
</dbReference>
<dbReference type="PANTHER" id="PTHR43418">
    <property type="entry name" value="MULTIFUNCTIONAL TRYPTOPHAN BIOSYNTHESIS PROTEIN-RELATED"/>
    <property type="match status" value="1"/>
</dbReference>
<accession>A0A1F6TN80</accession>
<dbReference type="Gene3D" id="3.40.50.880">
    <property type="match status" value="1"/>
</dbReference>
<dbReference type="InterPro" id="IPR006221">
    <property type="entry name" value="TrpG/PapA_dom"/>
</dbReference>
<dbReference type="PRINTS" id="PR00099">
    <property type="entry name" value="CPSGATASE"/>
</dbReference>
<dbReference type="GO" id="GO:0005829">
    <property type="term" value="C:cytosol"/>
    <property type="evidence" value="ECO:0007669"/>
    <property type="project" value="TreeGrafter"/>
</dbReference>
<dbReference type="PRINTS" id="PR00096">
    <property type="entry name" value="GATASE"/>
</dbReference>
<dbReference type="SUPFAM" id="SSF52317">
    <property type="entry name" value="Class I glutamine amidotransferase-like"/>
    <property type="match status" value="1"/>
</dbReference>
<keyword evidence="1" id="KW-0315">Glutamine amidotransferase</keyword>
<reference evidence="3 4" key="1">
    <citation type="journal article" date="2016" name="Nat. Commun.">
        <title>Thousands of microbial genomes shed light on interconnected biogeochemical processes in an aquifer system.</title>
        <authorList>
            <person name="Anantharaman K."/>
            <person name="Brown C.T."/>
            <person name="Hug L.A."/>
            <person name="Sharon I."/>
            <person name="Castelle C.J."/>
            <person name="Probst A.J."/>
            <person name="Thomas B.C."/>
            <person name="Singh A."/>
            <person name="Wilkins M.J."/>
            <person name="Karaoz U."/>
            <person name="Brodie E.L."/>
            <person name="Williams K.H."/>
            <person name="Hubbard S.S."/>
            <person name="Banfield J.F."/>
        </authorList>
    </citation>
    <scope>NUCLEOTIDE SEQUENCE [LARGE SCALE GENOMIC DNA]</scope>
</reference>
<evidence type="ECO:0000256" key="1">
    <source>
        <dbReference type="ARBA" id="ARBA00022962"/>
    </source>
</evidence>
<dbReference type="GO" id="GO:0004049">
    <property type="term" value="F:anthranilate synthase activity"/>
    <property type="evidence" value="ECO:0007669"/>
    <property type="project" value="TreeGrafter"/>
</dbReference>
<proteinExistence type="predicted"/>
<dbReference type="GO" id="GO:0000162">
    <property type="term" value="P:L-tryptophan biosynthetic process"/>
    <property type="evidence" value="ECO:0007669"/>
    <property type="project" value="TreeGrafter"/>
</dbReference>
<evidence type="ECO:0000313" key="3">
    <source>
        <dbReference type="EMBL" id="OGI46542.1"/>
    </source>
</evidence>
<evidence type="ECO:0000313" key="4">
    <source>
        <dbReference type="Proteomes" id="UP000178885"/>
    </source>
</evidence>
<dbReference type="PANTHER" id="PTHR43418:SF4">
    <property type="entry name" value="MULTIFUNCTIONAL TRYPTOPHAN BIOSYNTHESIS PROTEIN"/>
    <property type="match status" value="1"/>
</dbReference>
<dbReference type="InterPro" id="IPR050472">
    <property type="entry name" value="Anth_synth/Amidotransfase"/>
</dbReference>
<dbReference type="Pfam" id="PF00117">
    <property type="entry name" value="GATase"/>
    <property type="match status" value="1"/>
</dbReference>
<dbReference type="CDD" id="cd01743">
    <property type="entry name" value="GATase1_Anthranilate_Synthase"/>
    <property type="match status" value="1"/>
</dbReference>
<dbReference type="PROSITE" id="PS51273">
    <property type="entry name" value="GATASE_TYPE_1"/>
    <property type="match status" value="1"/>
</dbReference>
<dbReference type="NCBIfam" id="TIGR00566">
    <property type="entry name" value="trpG_papA"/>
    <property type="match status" value="1"/>
</dbReference>
<feature type="domain" description="Glutamine amidotransferase" evidence="2">
    <location>
        <begin position="3"/>
        <end position="185"/>
    </location>
</feature>
<gene>
    <name evidence="3" type="ORF">A2151_03920</name>
</gene>
<dbReference type="STRING" id="1817760.A2151_03920"/>
<dbReference type="AlphaFoldDB" id="A0A1F6TN80"/>